<sequence length="447" mass="48249">MAPEGKLTDLRSSSSIGIRSLTRSDDAGLRPLSAAGLSRRPVAAGSLSSWPSAAWGSSSEVQLGFGGSSGSTSLPRPSSSGDVRPKPTQFMNGLAPSTKVFNRKARQIEANNNELFSKSVSGSRASLRRTSADRPYFGGDDGGKDMLTLEETLRSFASLEGAIQDLRNTMTGKGSEDCVVSEDDLKRADERRKRDERERKLRDKARDLRDPKRRVAAILDHCREAGQAQHGLIPNKSLIPMQVHTSLHTNGAERIEMVNVLALQGRCKGMSQGAANYSAVKAVAEGEEKHRKWFEAMQLPVETAPGPGSSPSRTGHHGAQCSAASSKKGRDAKSLVLAANHRRQQAEQERGRRNLAKIRNQWQNESDLSGGLCCNRSVQVALHEAQAAALAAGIEVNEYIKLNEKARRIATKSSLGTPSSKAQEAVLKNLLVQKLEKLGKKTLEGSA</sequence>
<keyword evidence="3" id="KW-1185">Reference proteome</keyword>
<evidence type="ECO:0000313" key="2">
    <source>
        <dbReference type="EMBL" id="CAE8600152.1"/>
    </source>
</evidence>
<reference evidence="2" key="1">
    <citation type="submission" date="2021-02" db="EMBL/GenBank/DDBJ databases">
        <authorList>
            <person name="Dougan E. K."/>
            <person name="Rhodes N."/>
            <person name="Thang M."/>
            <person name="Chan C."/>
        </authorList>
    </citation>
    <scope>NUCLEOTIDE SEQUENCE</scope>
</reference>
<feature type="compositionally biased region" description="Low complexity" evidence="1">
    <location>
        <begin position="70"/>
        <end position="81"/>
    </location>
</feature>
<name>A0A813EHT9_POLGL</name>
<dbReference type="EMBL" id="CAJNNV010011878">
    <property type="protein sequence ID" value="CAE8600152.1"/>
    <property type="molecule type" value="Genomic_DNA"/>
</dbReference>
<evidence type="ECO:0000313" key="3">
    <source>
        <dbReference type="Proteomes" id="UP000654075"/>
    </source>
</evidence>
<dbReference type="OrthoDB" id="447500at2759"/>
<gene>
    <name evidence="2" type="ORF">PGLA1383_LOCUS18486</name>
</gene>
<feature type="region of interest" description="Disordered" evidence="1">
    <location>
        <begin position="47"/>
        <end position="95"/>
    </location>
</feature>
<protein>
    <submittedName>
        <fullName evidence="2">Uncharacterized protein</fullName>
    </submittedName>
</protein>
<feature type="region of interest" description="Disordered" evidence="1">
    <location>
        <begin position="302"/>
        <end position="332"/>
    </location>
</feature>
<dbReference type="Proteomes" id="UP000654075">
    <property type="component" value="Unassembled WGS sequence"/>
</dbReference>
<feature type="compositionally biased region" description="Low complexity" evidence="1">
    <location>
        <begin position="10"/>
        <end position="21"/>
    </location>
</feature>
<organism evidence="2 3">
    <name type="scientific">Polarella glacialis</name>
    <name type="common">Dinoflagellate</name>
    <dbReference type="NCBI Taxonomy" id="89957"/>
    <lineage>
        <taxon>Eukaryota</taxon>
        <taxon>Sar</taxon>
        <taxon>Alveolata</taxon>
        <taxon>Dinophyceae</taxon>
        <taxon>Suessiales</taxon>
        <taxon>Suessiaceae</taxon>
        <taxon>Polarella</taxon>
    </lineage>
</organism>
<feature type="region of interest" description="Disordered" evidence="1">
    <location>
        <begin position="171"/>
        <end position="195"/>
    </location>
</feature>
<comment type="caution">
    <text evidence="2">The sequence shown here is derived from an EMBL/GenBank/DDBJ whole genome shotgun (WGS) entry which is preliminary data.</text>
</comment>
<feature type="non-terminal residue" evidence="2">
    <location>
        <position position="1"/>
    </location>
</feature>
<feature type="region of interest" description="Disordered" evidence="1">
    <location>
        <begin position="1"/>
        <end position="29"/>
    </location>
</feature>
<accession>A0A813EHT9</accession>
<feature type="compositionally biased region" description="Basic and acidic residues" evidence="1">
    <location>
        <begin position="183"/>
        <end position="195"/>
    </location>
</feature>
<feature type="compositionally biased region" description="Low complexity" evidence="1">
    <location>
        <begin position="47"/>
        <end position="59"/>
    </location>
</feature>
<evidence type="ECO:0000256" key="1">
    <source>
        <dbReference type="SAM" id="MobiDB-lite"/>
    </source>
</evidence>
<dbReference type="AlphaFoldDB" id="A0A813EHT9"/>
<proteinExistence type="predicted"/>